<dbReference type="PROSITE" id="PS51257">
    <property type="entry name" value="PROKAR_LIPOPROTEIN"/>
    <property type="match status" value="1"/>
</dbReference>
<dbReference type="Pfam" id="PF13181">
    <property type="entry name" value="TPR_8"/>
    <property type="match status" value="1"/>
</dbReference>
<dbReference type="InterPro" id="IPR011990">
    <property type="entry name" value="TPR-like_helical_dom_sf"/>
</dbReference>
<dbReference type="Pfam" id="PF01663">
    <property type="entry name" value="Phosphodiest"/>
    <property type="match status" value="1"/>
</dbReference>
<proteinExistence type="predicted"/>
<dbReference type="EMBL" id="JBHPBY010000149">
    <property type="protein sequence ID" value="MFC1851068.1"/>
    <property type="molecule type" value="Genomic_DNA"/>
</dbReference>
<evidence type="ECO:0000256" key="1">
    <source>
        <dbReference type="ARBA" id="ARBA00022737"/>
    </source>
</evidence>
<accession>A0ABV6YYB9</accession>
<keyword evidence="5" id="KW-1185">Reference proteome</keyword>
<dbReference type="InterPro" id="IPR019734">
    <property type="entry name" value="TPR_rpt"/>
</dbReference>
<organism evidence="4 5">
    <name type="scientific">candidate division CSSED10-310 bacterium</name>
    <dbReference type="NCBI Taxonomy" id="2855610"/>
    <lineage>
        <taxon>Bacteria</taxon>
        <taxon>Bacteria division CSSED10-310</taxon>
    </lineage>
</organism>
<dbReference type="InterPro" id="IPR017850">
    <property type="entry name" value="Alkaline_phosphatase_core_sf"/>
</dbReference>
<evidence type="ECO:0000313" key="5">
    <source>
        <dbReference type="Proteomes" id="UP001594351"/>
    </source>
</evidence>
<dbReference type="InterPro" id="IPR051012">
    <property type="entry name" value="CellSynth/LPSAsmb/PSIAsmb"/>
</dbReference>
<dbReference type="PROSITE" id="PS50005">
    <property type="entry name" value="TPR"/>
    <property type="match status" value="3"/>
</dbReference>
<feature type="repeat" description="TPR" evidence="3">
    <location>
        <begin position="439"/>
        <end position="472"/>
    </location>
</feature>
<evidence type="ECO:0000313" key="4">
    <source>
        <dbReference type="EMBL" id="MFC1851068.1"/>
    </source>
</evidence>
<sequence length="657" mass="73623">MKKSFLIPVLMLMIFALLSCDSGQARLKVIVLGIDGLEPTAIDLLLSEGKLPNFARLRQGGAYGKLTTMEPKLSPIIWTTIATGRGPLDHGIGHFVAYRAKEKAGIPITSEMRKVQAIWNIVSEQQKKVGVVGWWGTWPAEPVNGHIVSDHTCYHFLFRQGEEGGQDVPGLTYPENLKTRIESSIRRPQDITYSEARPYLSLSEEEFNQPFDIHKDVSHFRWALATAESYRQIGLMLWRQEQPDLLMVYIEGTDTVSHLFGHLFRVQDLSGELANQQQKFGQNVEQMYLYADRLIGDFIKVMDSNTVLVVCSDHGFKLGELHEDPSKTRDMRRVSERYHTIKGVIYLYGKGIKKAVRLNDAHILDVTPTILSLFGLPQAKNMPGHVLQTALEHPGTTSFIETYETGTTVKSVTQPDANVSSAMVERLQALGYLTETNSMKGDRNMAALHFKAGKLKEAAEIYRRLARENPDDMATKASLAGVLGAMGNMNEAMILLDEVIKTEPLNVEAHHNKAVILEHLDQKNKAIETYRTALKYNPDYQPSRQALIRLTGSADVRVPLTEVHQKASVLAEKAQQKARKGDYTEAMKLLAQAESLAPDYILIYQYQSNTAYLMGDFTAAARALEKALKIEPDNALFQKNLQKIREKIKAEPPPPAN</sequence>
<dbReference type="InterPro" id="IPR002591">
    <property type="entry name" value="Phosphodiest/P_Trfase"/>
</dbReference>
<dbReference type="PANTHER" id="PTHR45586">
    <property type="entry name" value="TPR REPEAT-CONTAINING PROTEIN PA4667"/>
    <property type="match status" value="1"/>
</dbReference>
<dbReference type="SUPFAM" id="SSF53649">
    <property type="entry name" value="Alkaline phosphatase-like"/>
    <property type="match status" value="1"/>
</dbReference>
<dbReference type="Pfam" id="PF14559">
    <property type="entry name" value="TPR_19"/>
    <property type="match status" value="1"/>
</dbReference>
<keyword evidence="2 3" id="KW-0802">TPR repeat</keyword>
<name>A0ABV6YYB9_UNCC1</name>
<evidence type="ECO:0000256" key="2">
    <source>
        <dbReference type="ARBA" id="ARBA00022803"/>
    </source>
</evidence>
<dbReference type="SUPFAM" id="SSF48452">
    <property type="entry name" value="TPR-like"/>
    <property type="match status" value="1"/>
</dbReference>
<feature type="repeat" description="TPR" evidence="3">
    <location>
        <begin position="507"/>
        <end position="540"/>
    </location>
</feature>
<reference evidence="4 5" key="1">
    <citation type="submission" date="2024-09" db="EMBL/GenBank/DDBJ databases">
        <title>Laminarin stimulates single cell rates of sulfate reduction while oxygen inhibits transcriptomic activity in coastal marine sediment.</title>
        <authorList>
            <person name="Lindsay M."/>
            <person name="Orcutt B."/>
            <person name="Emerson D."/>
            <person name="Stepanauskas R."/>
            <person name="D'Angelo T."/>
        </authorList>
    </citation>
    <scope>NUCLEOTIDE SEQUENCE [LARGE SCALE GENOMIC DNA]</scope>
    <source>
        <strain evidence="4">SAG AM-311-K15</strain>
    </source>
</reference>
<gene>
    <name evidence="4" type="ORF">ACFL27_12815</name>
</gene>
<dbReference type="Gene3D" id="3.40.720.10">
    <property type="entry name" value="Alkaline Phosphatase, subunit A"/>
    <property type="match status" value="1"/>
</dbReference>
<dbReference type="Gene3D" id="1.25.40.10">
    <property type="entry name" value="Tetratricopeptide repeat domain"/>
    <property type="match status" value="2"/>
</dbReference>
<protein>
    <submittedName>
        <fullName evidence="4">Alkaline phosphatase family protein</fullName>
    </submittedName>
</protein>
<dbReference type="PANTHER" id="PTHR45586:SF1">
    <property type="entry name" value="LIPOPOLYSACCHARIDE ASSEMBLY PROTEIN B"/>
    <property type="match status" value="1"/>
</dbReference>
<keyword evidence="1" id="KW-0677">Repeat</keyword>
<evidence type="ECO:0000256" key="3">
    <source>
        <dbReference type="PROSITE-ProRule" id="PRU00339"/>
    </source>
</evidence>
<dbReference type="SMART" id="SM00028">
    <property type="entry name" value="TPR"/>
    <property type="match status" value="5"/>
</dbReference>
<feature type="repeat" description="TPR" evidence="3">
    <location>
        <begin position="601"/>
        <end position="634"/>
    </location>
</feature>
<dbReference type="Proteomes" id="UP001594351">
    <property type="component" value="Unassembled WGS sequence"/>
</dbReference>
<comment type="caution">
    <text evidence="4">The sequence shown here is derived from an EMBL/GenBank/DDBJ whole genome shotgun (WGS) entry which is preliminary data.</text>
</comment>